<proteinExistence type="predicted"/>
<sequence>MIPQIPAISFFYRDWLKFQEEVLCTSAFLVHFYS</sequence>
<dbReference type="AlphaFoldDB" id="A0A0E9TIP2"/>
<protein>
    <submittedName>
        <fullName evidence="1">Uncharacterized protein</fullName>
    </submittedName>
</protein>
<evidence type="ECO:0000313" key="1">
    <source>
        <dbReference type="EMBL" id="JAH53312.1"/>
    </source>
</evidence>
<organism evidence="1">
    <name type="scientific">Anguilla anguilla</name>
    <name type="common">European freshwater eel</name>
    <name type="synonym">Muraena anguilla</name>
    <dbReference type="NCBI Taxonomy" id="7936"/>
    <lineage>
        <taxon>Eukaryota</taxon>
        <taxon>Metazoa</taxon>
        <taxon>Chordata</taxon>
        <taxon>Craniata</taxon>
        <taxon>Vertebrata</taxon>
        <taxon>Euteleostomi</taxon>
        <taxon>Actinopterygii</taxon>
        <taxon>Neopterygii</taxon>
        <taxon>Teleostei</taxon>
        <taxon>Anguilliformes</taxon>
        <taxon>Anguillidae</taxon>
        <taxon>Anguilla</taxon>
    </lineage>
</organism>
<reference evidence="1" key="2">
    <citation type="journal article" date="2015" name="Fish Shellfish Immunol.">
        <title>Early steps in the European eel (Anguilla anguilla)-Vibrio vulnificus interaction in the gills: Role of the RtxA13 toxin.</title>
        <authorList>
            <person name="Callol A."/>
            <person name="Pajuelo D."/>
            <person name="Ebbesson L."/>
            <person name="Teles M."/>
            <person name="MacKenzie S."/>
            <person name="Amaro C."/>
        </authorList>
    </citation>
    <scope>NUCLEOTIDE SEQUENCE</scope>
</reference>
<reference evidence="1" key="1">
    <citation type="submission" date="2014-11" db="EMBL/GenBank/DDBJ databases">
        <authorList>
            <person name="Amaro Gonzalez C."/>
        </authorList>
    </citation>
    <scope>NUCLEOTIDE SEQUENCE</scope>
</reference>
<accession>A0A0E9TIP2</accession>
<dbReference type="EMBL" id="GBXM01055265">
    <property type="protein sequence ID" value="JAH53312.1"/>
    <property type="molecule type" value="Transcribed_RNA"/>
</dbReference>
<name>A0A0E9TIP2_ANGAN</name>